<dbReference type="GO" id="GO:0008270">
    <property type="term" value="F:zinc ion binding"/>
    <property type="evidence" value="ECO:0007669"/>
    <property type="project" value="UniProtKB-KW"/>
</dbReference>
<dbReference type="Gene3D" id="2.30.130.40">
    <property type="entry name" value="LON domain-like"/>
    <property type="match status" value="1"/>
</dbReference>
<evidence type="ECO:0000256" key="1">
    <source>
        <dbReference type="ARBA" id="ARBA00022723"/>
    </source>
</evidence>
<dbReference type="GO" id="GO:0005737">
    <property type="term" value="C:cytoplasm"/>
    <property type="evidence" value="ECO:0007669"/>
    <property type="project" value="UniProtKB-ARBA"/>
</dbReference>
<dbReference type="Pfam" id="PF25787">
    <property type="entry name" value="HTH_SB"/>
    <property type="match status" value="1"/>
</dbReference>
<dbReference type="PROSITE" id="PS50005">
    <property type="entry name" value="TPR"/>
    <property type="match status" value="1"/>
</dbReference>
<keyword evidence="5" id="KW-0802">TPR repeat</keyword>
<name>A0AAE0PYJ0_9TELE</name>
<dbReference type="InterPro" id="IPR057667">
    <property type="entry name" value="HTH_SB"/>
</dbReference>
<dbReference type="InterPro" id="IPR036388">
    <property type="entry name" value="WH-like_DNA-bd_sf"/>
</dbReference>
<keyword evidence="10" id="KW-1185">Reference proteome</keyword>
<dbReference type="SUPFAM" id="SSF48452">
    <property type="entry name" value="TPR-like"/>
    <property type="match status" value="2"/>
</dbReference>
<dbReference type="InterPro" id="IPR017907">
    <property type="entry name" value="Znf_RING_CS"/>
</dbReference>
<dbReference type="GO" id="GO:0061630">
    <property type="term" value="F:ubiquitin protein ligase activity"/>
    <property type="evidence" value="ECO:0007669"/>
    <property type="project" value="TreeGrafter"/>
</dbReference>
<keyword evidence="3" id="KW-0862">Zinc</keyword>
<dbReference type="InterPro" id="IPR013083">
    <property type="entry name" value="Znf_RING/FYVE/PHD"/>
</dbReference>
<feature type="region of interest" description="Disordered" evidence="6">
    <location>
        <begin position="307"/>
        <end position="328"/>
    </location>
</feature>
<keyword evidence="2 4" id="KW-0863">Zinc-finger</keyword>
<dbReference type="SMART" id="SM00028">
    <property type="entry name" value="TPR"/>
    <property type="match status" value="3"/>
</dbReference>
<organism evidence="9 10">
    <name type="scientific">Hemibagrus guttatus</name>
    <dbReference type="NCBI Taxonomy" id="175788"/>
    <lineage>
        <taxon>Eukaryota</taxon>
        <taxon>Metazoa</taxon>
        <taxon>Chordata</taxon>
        <taxon>Craniata</taxon>
        <taxon>Vertebrata</taxon>
        <taxon>Euteleostomi</taxon>
        <taxon>Actinopterygii</taxon>
        <taxon>Neopterygii</taxon>
        <taxon>Teleostei</taxon>
        <taxon>Ostariophysi</taxon>
        <taxon>Siluriformes</taxon>
        <taxon>Bagridae</taxon>
        <taxon>Hemibagrus</taxon>
    </lineage>
</organism>
<dbReference type="InterPro" id="IPR009057">
    <property type="entry name" value="Homeodomain-like_sf"/>
</dbReference>
<comment type="caution">
    <text evidence="9">The sequence shown here is derived from an EMBL/GenBank/DDBJ whole genome shotgun (WGS) entry which is preliminary data.</text>
</comment>
<dbReference type="InterPro" id="IPR015947">
    <property type="entry name" value="PUA-like_sf"/>
</dbReference>
<evidence type="ECO:0000256" key="2">
    <source>
        <dbReference type="ARBA" id="ARBA00022771"/>
    </source>
</evidence>
<dbReference type="Pfam" id="PF13923">
    <property type="entry name" value="zf-C3HC4_2"/>
    <property type="match status" value="1"/>
</dbReference>
<sequence length="881" mass="98946">MDTEIQSSSEHFVHDPSAPGVCPEMLEVAEEACRAGDYELAIEIYSSQLSELHQPDRGLCLRKADALARSGRIAEALDSYCVAADLHRLRAEELRLLVESIVRTVRVKELRASAATCSDLDEPEEEQDALDLFSCRLCRCLLSEPTTLVCGHTFCKRCLEDAVVNECKSCRTSMNKSWCTSGLRANVILSGLLDKWFEAESKSRRYWLEGESLWKKQELQGALEKYNQAVELDPRNKFVFLLCFKAYFFFERAVLKSSKCVHHTASSIASLLAQRADLHMDMNNVNQAIQDADSICRLLPASPKYKRHLSTTSNSQTPNSTMAKTKELSKDTRNKIVDLHQAGKTESAIGKQLGVKKSTVGAIIRKWKTYKTTDNLPRSGAPHKISPRGVKMITRTAHYIRAKALCCAGRREEALQEYFICVALKPDWTSVKSEAQKILSEMFSSIFQNDSLVTRLHPLQTSSSSPRIKPSSLLSSIHFSPTRDAARAGCSKDPALNSNKACDGSGSSSLNQPESSIEESKSLAAVLSSLPVAPGVKRKCLADAGAFLPPRKILKAAEDPSSSSQTPPVQCRTRTVPSHLLDSADMECSLCMRLFYEPVTTPCGHTFCLKCLERCLDHNPNCPLCKENLSEYLATRGYKKTFLMEEVLQRYLPEELEERRKVHEEEIKELSNLNQEVPIFVCTMAFPTIPCPLHVFEPRYRLMIRRAMETGTKQFGMCISDELKGFADYGCMLEVRDVKFFPDGRSVVDTIGMSRFKVLSHGQRDGYNTAKIEYLEDKKVEGEELSELLKLHDSVYDQATAWFTSLKDNMKSQILSHFGHLPAKDPDPQGNPSGPAWCWWLLAVLPLENKAQLTILAMMSLKDRLIAIRRVLIFVTRKRPR</sequence>
<feature type="domain" description="Lon N-terminal" evidence="8">
    <location>
        <begin position="667"/>
        <end position="876"/>
    </location>
</feature>
<reference evidence="9" key="1">
    <citation type="submission" date="2023-06" db="EMBL/GenBank/DDBJ databases">
        <title>Male Hemibagrus guttatus genome.</title>
        <authorList>
            <person name="Bian C."/>
        </authorList>
    </citation>
    <scope>NUCLEOTIDE SEQUENCE</scope>
    <source>
        <strain evidence="9">Male_cb2023</strain>
        <tissue evidence="9">Muscle</tissue>
    </source>
</reference>
<dbReference type="PROSITE" id="PS50089">
    <property type="entry name" value="ZF_RING_2"/>
    <property type="match status" value="2"/>
</dbReference>
<dbReference type="Gene3D" id="1.10.10.10">
    <property type="entry name" value="Winged helix-like DNA-binding domain superfamily/Winged helix DNA-binding domain"/>
    <property type="match status" value="1"/>
</dbReference>
<proteinExistence type="predicted"/>
<feature type="repeat" description="TPR" evidence="5">
    <location>
        <begin position="203"/>
        <end position="236"/>
    </location>
</feature>
<dbReference type="PROSITE" id="PS51787">
    <property type="entry name" value="LON_N"/>
    <property type="match status" value="1"/>
</dbReference>
<evidence type="ECO:0000259" key="7">
    <source>
        <dbReference type="PROSITE" id="PS50089"/>
    </source>
</evidence>
<keyword evidence="1" id="KW-0479">Metal-binding</keyword>
<dbReference type="InterPro" id="IPR011990">
    <property type="entry name" value="TPR-like_helical_dom_sf"/>
</dbReference>
<dbReference type="Gene3D" id="3.30.40.10">
    <property type="entry name" value="Zinc/RING finger domain, C3HC4 (zinc finger)"/>
    <property type="match status" value="2"/>
</dbReference>
<dbReference type="EMBL" id="JAUCMX010000025">
    <property type="protein sequence ID" value="KAK3510417.1"/>
    <property type="molecule type" value="Genomic_DNA"/>
</dbReference>
<feature type="domain" description="RING-type" evidence="7">
    <location>
        <begin position="588"/>
        <end position="626"/>
    </location>
</feature>
<dbReference type="CDD" id="cd16513">
    <property type="entry name" value="RING-HC_LONFs_rpt1"/>
    <property type="match status" value="1"/>
</dbReference>
<dbReference type="InterPro" id="IPR003111">
    <property type="entry name" value="Lon_prtase_N"/>
</dbReference>
<feature type="domain" description="RING-type" evidence="7">
    <location>
        <begin position="135"/>
        <end position="171"/>
    </location>
</feature>
<dbReference type="SUPFAM" id="SSF46689">
    <property type="entry name" value="Homeodomain-like"/>
    <property type="match status" value="1"/>
</dbReference>
<evidence type="ECO:0000256" key="5">
    <source>
        <dbReference type="PROSITE-ProRule" id="PRU00339"/>
    </source>
</evidence>
<dbReference type="Pfam" id="PF13445">
    <property type="entry name" value="zf-RING_UBOX"/>
    <property type="match status" value="1"/>
</dbReference>
<dbReference type="InterPro" id="IPR019734">
    <property type="entry name" value="TPR_rpt"/>
</dbReference>
<feature type="compositionally biased region" description="Low complexity" evidence="6">
    <location>
        <begin position="310"/>
        <end position="321"/>
    </location>
</feature>
<dbReference type="PANTHER" id="PTHR23327">
    <property type="entry name" value="RING FINGER PROTEIN 127"/>
    <property type="match status" value="1"/>
</dbReference>
<evidence type="ECO:0000256" key="3">
    <source>
        <dbReference type="ARBA" id="ARBA00022833"/>
    </source>
</evidence>
<evidence type="ECO:0000313" key="10">
    <source>
        <dbReference type="Proteomes" id="UP001274896"/>
    </source>
</evidence>
<dbReference type="PANTHER" id="PTHR23327:SF5">
    <property type="entry name" value="LON PEPTIDASE N-TERMINAL DOMAIN AND RING FINGER PROTEIN 2"/>
    <property type="match status" value="1"/>
</dbReference>
<dbReference type="SMART" id="SM00464">
    <property type="entry name" value="LON"/>
    <property type="match status" value="1"/>
</dbReference>
<dbReference type="PROSITE" id="PS00518">
    <property type="entry name" value="ZF_RING_1"/>
    <property type="match status" value="2"/>
</dbReference>
<dbReference type="SUPFAM" id="SSF88697">
    <property type="entry name" value="PUA domain-like"/>
    <property type="match status" value="1"/>
</dbReference>
<gene>
    <name evidence="9" type="ORF">QTP70_005906</name>
</gene>
<dbReference type="Gene3D" id="1.25.40.10">
    <property type="entry name" value="Tetratricopeptide repeat domain"/>
    <property type="match status" value="1"/>
</dbReference>
<dbReference type="SUPFAM" id="SSF57850">
    <property type="entry name" value="RING/U-box"/>
    <property type="match status" value="2"/>
</dbReference>
<evidence type="ECO:0000256" key="4">
    <source>
        <dbReference type="PROSITE-ProRule" id="PRU00175"/>
    </source>
</evidence>
<dbReference type="Proteomes" id="UP001274896">
    <property type="component" value="Unassembled WGS sequence"/>
</dbReference>
<dbReference type="SMART" id="SM00184">
    <property type="entry name" value="RING"/>
    <property type="match status" value="2"/>
</dbReference>
<evidence type="ECO:0000259" key="8">
    <source>
        <dbReference type="PROSITE" id="PS51787"/>
    </source>
</evidence>
<dbReference type="AlphaFoldDB" id="A0AAE0PYJ0"/>
<evidence type="ECO:0008006" key="11">
    <source>
        <dbReference type="Google" id="ProtNLM"/>
    </source>
</evidence>
<accession>A0AAE0PYJ0</accession>
<evidence type="ECO:0000256" key="6">
    <source>
        <dbReference type="SAM" id="MobiDB-lite"/>
    </source>
</evidence>
<dbReference type="Pfam" id="PF02190">
    <property type="entry name" value="LON_substr_bdg"/>
    <property type="match status" value="1"/>
</dbReference>
<dbReference type="InterPro" id="IPR001841">
    <property type="entry name" value="Znf_RING"/>
</dbReference>
<protein>
    <recommendedName>
        <fullName evidence="11">LON peptidase N-terminal domain and ring finger 2</fullName>
    </recommendedName>
</protein>
<dbReference type="InterPro" id="IPR027370">
    <property type="entry name" value="Znf-RING_euk"/>
</dbReference>
<evidence type="ECO:0000313" key="9">
    <source>
        <dbReference type="EMBL" id="KAK3510417.1"/>
    </source>
</evidence>
<dbReference type="CDD" id="cd16514">
    <property type="entry name" value="RING-HC_LONFs_rpt2"/>
    <property type="match status" value="1"/>
</dbReference>
<dbReference type="InterPro" id="IPR046336">
    <property type="entry name" value="Lon_prtase_N_sf"/>
</dbReference>